<dbReference type="Pfam" id="PF07452">
    <property type="entry name" value="CHRD"/>
    <property type="match status" value="1"/>
</dbReference>
<dbReference type="InterPro" id="IPR010895">
    <property type="entry name" value="CHRD"/>
</dbReference>
<dbReference type="GeneID" id="60420700"/>
<protein>
    <submittedName>
        <fullName evidence="2">CHRD domain protein</fullName>
    </submittedName>
</protein>
<sequence>MKINTIFLLTAIGVFATFSLLTMSTTTNFNAAAQSNETENNPNFYANFTAPPGSNSEATGNATFTVGDDPNTMLYVISGNGLGNISQVVILQSTGGRTTDLVQPLYYAPTSGLYTKGSGTADGNFTSDNFVNILKGKPMTELVKKIIDGEVYLAIKTVDFPLGEIAGKITPVK</sequence>
<dbReference type="EMBL" id="CP012850">
    <property type="protein sequence ID" value="ALI34743.1"/>
    <property type="molecule type" value="Genomic_DNA"/>
</dbReference>
<keyword evidence="3" id="KW-1185">Reference proteome</keyword>
<name>A0A654LWP1_9ARCH</name>
<evidence type="ECO:0000313" key="3">
    <source>
        <dbReference type="Proteomes" id="UP000058925"/>
    </source>
</evidence>
<dbReference type="PROSITE" id="PS50933">
    <property type="entry name" value="CHRD"/>
    <property type="match status" value="1"/>
</dbReference>
<dbReference type="AlphaFoldDB" id="A0A654LWP1"/>
<accession>A0A654LWP1</accession>
<dbReference type="KEGG" id="taa:NMY3_00531"/>
<proteinExistence type="predicted"/>
<feature type="domain" description="CHRD" evidence="1">
    <location>
        <begin position="40"/>
        <end position="173"/>
    </location>
</feature>
<dbReference type="SMART" id="SM00754">
    <property type="entry name" value="CHRD"/>
    <property type="match status" value="1"/>
</dbReference>
<reference evidence="3" key="1">
    <citation type="submission" date="2015-10" db="EMBL/GenBank/DDBJ databases">
        <title>Niche specialization of a soil ammonia-oxidizing archaeon, Candidatus Nitrosocosmicus oleophilus.</title>
        <authorList>
            <person name="Jung M.-Y."/>
            <person name="Rhee S.-K."/>
        </authorList>
    </citation>
    <scope>NUCLEOTIDE SEQUENCE [LARGE SCALE GENOMIC DNA]</scope>
    <source>
        <strain evidence="3">MY3</strain>
    </source>
</reference>
<evidence type="ECO:0000313" key="2">
    <source>
        <dbReference type="EMBL" id="ALI34743.1"/>
    </source>
</evidence>
<evidence type="ECO:0000259" key="1">
    <source>
        <dbReference type="PROSITE" id="PS50933"/>
    </source>
</evidence>
<organism evidence="2 3">
    <name type="scientific">Candidatus Nitrosocosmicus oleophilus</name>
    <dbReference type="NCBI Taxonomy" id="1353260"/>
    <lineage>
        <taxon>Archaea</taxon>
        <taxon>Nitrososphaerota</taxon>
        <taxon>Nitrososphaeria</taxon>
        <taxon>Nitrososphaerales</taxon>
        <taxon>Nitrososphaeraceae</taxon>
        <taxon>Candidatus Nitrosocosmicus</taxon>
    </lineage>
</organism>
<gene>
    <name evidence="2" type="ORF">NMY3_00531</name>
</gene>
<dbReference type="RefSeq" id="WP_196817351.1">
    <property type="nucleotide sequence ID" value="NZ_CP012850.1"/>
</dbReference>
<dbReference type="Proteomes" id="UP000058925">
    <property type="component" value="Chromosome"/>
</dbReference>